<feature type="transmembrane region" description="Helical" evidence="1">
    <location>
        <begin position="109"/>
        <end position="133"/>
    </location>
</feature>
<feature type="transmembrane region" description="Helical" evidence="1">
    <location>
        <begin position="12"/>
        <end position="31"/>
    </location>
</feature>
<dbReference type="Gene3D" id="1.20.210.10">
    <property type="entry name" value="Cytochrome c oxidase-like, subunit I domain"/>
    <property type="match status" value="1"/>
</dbReference>
<feature type="transmembrane region" description="Helical" evidence="1">
    <location>
        <begin position="82"/>
        <end position="103"/>
    </location>
</feature>
<organism evidence="2 3">
    <name type="scientific">Tenacibaculum aiptasiae</name>
    <dbReference type="NCBI Taxonomy" id="426481"/>
    <lineage>
        <taxon>Bacteria</taxon>
        <taxon>Pseudomonadati</taxon>
        <taxon>Bacteroidota</taxon>
        <taxon>Flavobacteriia</taxon>
        <taxon>Flavobacteriales</taxon>
        <taxon>Flavobacteriaceae</taxon>
        <taxon>Tenacibaculum</taxon>
    </lineage>
</organism>
<comment type="caution">
    <text evidence="2">The sequence shown here is derived from an EMBL/GenBank/DDBJ whole genome shotgun (WGS) entry which is preliminary data.</text>
</comment>
<evidence type="ECO:0000313" key="2">
    <source>
        <dbReference type="EMBL" id="KAB1154610.1"/>
    </source>
</evidence>
<protein>
    <submittedName>
        <fullName evidence="2">Uncharacterized protein</fullName>
    </submittedName>
</protein>
<evidence type="ECO:0000313" key="3">
    <source>
        <dbReference type="Proteomes" id="UP000467305"/>
    </source>
</evidence>
<keyword evidence="1" id="KW-0472">Membrane</keyword>
<accession>A0A7J5AAN2</accession>
<dbReference type="SUPFAM" id="SSF81442">
    <property type="entry name" value="Cytochrome c oxidase subunit I-like"/>
    <property type="match status" value="1"/>
</dbReference>
<dbReference type="Proteomes" id="UP000467305">
    <property type="component" value="Unassembled WGS sequence"/>
</dbReference>
<feature type="transmembrane region" description="Helical" evidence="1">
    <location>
        <begin position="51"/>
        <end position="70"/>
    </location>
</feature>
<name>A0A7J5AAN2_9FLAO</name>
<sequence length="138" mass="15922">MRNLLIRPHMFFWGVIPIILLVGIHRINNSIDDFLDINVHDTYFIVDRLHLLGFTVFLFVLLGLGYWGAYVNKRKLINGITFLHVILTFIGLLSFMCLFFPSLGDENVILTIGFLIFVLGQLLYPINILSALIREKND</sequence>
<dbReference type="EMBL" id="WAAU01000028">
    <property type="protein sequence ID" value="KAB1154610.1"/>
    <property type="molecule type" value="Genomic_DNA"/>
</dbReference>
<gene>
    <name evidence="2" type="ORF">F7018_13865</name>
</gene>
<reference evidence="2 3" key="1">
    <citation type="submission" date="2019-09" db="EMBL/GenBank/DDBJ databases">
        <authorList>
            <person name="Cao W.R."/>
        </authorList>
    </citation>
    <scope>NUCLEOTIDE SEQUENCE [LARGE SCALE GENOMIC DNA]</scope>
    <source>
        <strain evidence="3">a4</strain>
    </source>
</reference>
<keyword evidence="1" id="KW-1133">Transmembrane helix</keyword>
<keyword evidence="3" id="KW-1185">Reference proteome</keyword>
<dbReference type="InterPro" id="IPR036927">
    <property type="entry name" value="Cyt_c_oxase-like_su1_sf"/>
</dbReference>
<dbReference type="AlphaFoldDB" id="A0A7J5AAN2"/>
<keyword evidence="1" id="KW-0812">Transmembrane</keyword>
<dbReference type="OrthoDB" id="1376924at2"/>
<proteinExistence type="predicted"/>
<evidence type="ECO:0000256" key="1">
    <source>
        <dbReference type="SAM" id="Phobius"/>
    </source>
</evidence>
<dbReference type="RefSeq" id="WP_150900693.1">
    <property type="nucleotide sequence ID" value="NZ_WAAU01000028.1"/>
</dbReference>